<evidence type="ECO:0000259" key="1">
    <source>
        <dbReference type="Pfam" id="PF13529"/>
    </source>
</evidence>
<feature type="domain" description="Peptidase C39-like" evidence="1">
    <location>
        <begin position="185"/>
        <end position="310"/>
    </location>
</feature>
<dbReference type="Pfam" id="PF13529">
    <property type="entry name" value="Peptidase_C39_2"/>
    <property type="match status" value="1"/>
</dbReference>
<dbReference type="KEGG" id="dov:DSCO28_57610"/>
<organism evidence="2 3">
    <name type="scientific">Desulfosarcina ovata subsp. sediminis</name>
    <dbReference type="NCBI Taxonomy" id="885957"/>
    <lineage>
        <taxon>Bacteria</taxon>
        <taxon>Pseudomonadati</taxon>
        <taxon>Thermodesulfobacteriota</taxon>
        <taxon>Desulfobacteria</taxon>
        <taxon>Desulfobacterales</taxon>
        <taxon>Desulfosarcinaceae</taxon>
        <taxon>Desulfosarcina</taxon>
    </lineage>
</organism>
<gene>
    <name evidence="2" type="ORF">DSCO28_57610</name>
</gene>
<dbReference type="EMBL" id="AP021876">
    <property type="protein sequence ID" value="BBO85195.1"/>
    <property type="molecule type" value="Genomic_DNA"/>
</dbReference>
<dbReference type="RefSeq" id="WP_155324878.1">
    <property type="nucleotide sequence ID" value="NZ_AP021876.1"/>
</dbReference>
<dbReference type="AlphaFoldDB" id="A0A5K7ZY48"/>
<dbReference type="InterPro" id="IPR039564">
    <property type="entry name" value="Peptidase_C39-like"/>
</dbReference>
<proteinExistence type="predicted"/>
<reference evidence="2 3" key="1">
    <citation type="submission" date="2019-11" db="EMBL/GenBank/DDBJ databases">
        <title>Comparative genomics of hydrocarbon-degrading Desulfosarcina strains.</title>
        <authorList>
            <person name="Watanabe M."/>
            <person name="Kojima H."/>
            <person name="Fukui M."/>
        </authorList>
    </citation>
    <scope>NUCLEOTIDE SEQUENCE [LARGE SCALE GENOMIC DNA]</scope>
    <source>
        <strain evidence="2 3">28bB2T</strain>
    </source>
</reference>
<evidence type="ECO:0000313" key="3">
    <source>
        <dbReference type="Proteomes" id="UP000425960"/>
    </source>
</evidence>
<evidence type="ECO:0000313" key="2">
    <source>
        <dbReference type="EMBL" id="BBO85195.1"/>
    </source>
</evidence>
<dbReference type="Proteomes" id="UP000425960">
    <property type="component" value="Chromosome"/>
</dbReference>
<name>A0A5K7ZY48_9BACT</name>
<accession>A0A5K7ZY48</accession>
<protein>
    <recommendedName>
        <fullName evidence="1">Peptidase C39-like domain-containing protein</fullName>
    </recommendedName>
</protein>
<sequence>MKNGEKKFYYRHHSLIRIANELTDHNKCPYPLRRTFSLLREFGFETLYIEAVECRKIEGEDQDYIELSCPKEICGKRYESCKDYISLLENKYNCEFIDKICYSISFFDKVLRAQEEIREQPSSSLLSFSILHRDRFIEDGKTINIYYVTESTITLRDRRKNLILSNSNTTIAKIAGADFQIKGNYFSQQNNITNCCAQASIKMALRGFYHDLNAELINKMIGNDHKIKKGNRGLNPKEFKSAISKIPNVEVGVYDGMTFSPWEFVKIIYHAIESKFPVILLFSHPKEKENSDKFNIDGHATALIGYTFNNSNWWCYGLISYFSSLKSKISYLPSLLWADNFIIQDDNLGPYYRLPISSLRVTNISSKFPVLIRIAIKWIKKEILRLILPFSYWPIYAVITHPKNSVDFNNCLHIENFALEQLVQYTSEKVANTKYEPCQNPHYRELFLYFMKESMLIARTFAIKKCEYIEYFGETYRNENMEDLLESLDHHIKSDYLWLIEVSVPELYWVNRKKICDIICQPFMFPSSKDRMVKFIKIPSHYCFFFEDYSVERDTFEEKDSRYPLLSPGCNSCFI</sequence>